<evidence type="ECO:0000313" key="2">
    <source>
        <dbReference type="Proteomes" id="UP000821845"/>
    </source>
</evidence>
<proteinExistence type="predicted"/>
<comment type="caution">
    <text evidence="1">The sequence shown here is derived from an EMBL/GenBank/DDBJ whole genome shotgun (WGS) entry which is preliminary data.</text>
</comment>
<dbReference type="Proteomes" id="UP000821845">
    <property type="component" value="Chromosome 5"/>
</dbReference>
<keyword evidence="2" id="KW-1185">Reference proteome</keyword>
<gene>
    <name evidence="1" type="ORF">HPB50_011663</name>
</gene>
<accession>A0ACB7S8G1</accession>
<evidence type="ECO:0000313" key="1">
    <source>
        <dbReference type="EMBL" id="KAH6930179.1"/>
    </source>
</evidence>
<name>A0ACB7S8G1_HYAAI</name>
<sequence>METLKKKRNVIRSQATCFTTDADKLLSNRSAVDLKEEDAEAEFETVLEYSDRIATYIVRLELRKNGASQKETTSHEIPAVRTQRTKLPKLELLKFDGRRRNWQPFWEQFDIAINKNQELSNLDRFNYLKSLLTGEAAAANAGLQVTSQCYEDAIDILQKRFGDPSALIQDHMQGLIDIYPSYEAMLYPVLLRALPREFVLGYHRSRAGEREKGDAATSTDDAASMTSLPSRSSQRPPLRHLLGFFEIELESRERTLEDRPDNASGKPPSRFITKTRPQGNVHVSSAAALHGVASNMECKLCESKTHESQLCDAELNLKEKKATLTAKGRCFRCMKHGHLSRQCNVKVTRMECQKRHATTMCDPAFAKPKRIEETPPKSTGNVALHALEMKENRANRTVLMPTVTAVNNGMKKRKVSRLLFDNGSQRTFITEACSKTLGSKLLGTEILSVGVLGGTHNQRTFHRVEVCLMSADDGKMYKIEALETPSICEQSIAFPTDEVKAMLLELSLPVGDDSEDLTPAIDVLIGSDHFWDFLTGKGKRLTGALTTFETVFGWAVQGKVPTACTRINCTEAIVLKTTVTGEETAPILKAFWELESMGVSDLAETATDERISRDFSANIEGANGRYEVKLPWKNEVDLADNRAIAEKRFQHLTRRLLNAPKLLQEYDNEMRRPKEWQEMCGTIYSRGYPTYPCMLAQTGSELSICSGVRAQRKWGISKFPTQGLPTLE</sequence>
<reference evidence="1" key="1">
    <citation type="submission" date="2020-05" db="EMBL/GenBank/DDBJ databases">
        <title>Large-scale comparative analyses of tick genomes elucidate their genetic diversity and vector capacities.</title>
        <authorList>
            <person name="Jia N."/>
            <person name="Wang J."/>
            <person name="Shi W."/>
            <person name="Du L."/>
            <person name="Sun Y."/>
            <person name="Zhan W."/>
            <person name="Jiang J."/>
            <person name="Wang Q."/>
            <person name="Zhang B."/>
            <person name="Ji P."/>
            <person name="Sakyi L.B."/>
            <person name="Cui X."/>
            <person name="Yuan T."/>
            <person name="Jiang B."/>
            <person name="Yang W."/>
            <person name="Lam T.T.-Y."/>
            <person name="Chang Q."/>
            <person name="Ding S."/>
            <person name="Wang X."/>
            <person name="Zhu J."/>
            <person name="Ruan X."/>
            <person name="Zhao L."/>
            <person name="Wei J."/>
            <person name="Que T."/>
            <person name="Du C."/>
            <person name="Cheng J."/>
            <person name="Dai P."/>
            <person name="Han X."/>
            <person name="Huang E."/>
            <person name="Gao Y."/>
            <person name="Liu J."/>
            <person name="Shao H."/>
            <person name="Ye R."/>
            <person name="Li L."/>
            <person name="Wei W."/>
            <person name="Wang X."/>
            <person name="Wang C."/>
            <person name="Yang T."/>
            <person name="Huo Q."/>
            <person name="Li W."/>
            <person name="Guo W."/>
            <person name="Chen H."/>
            <person name="Zhou L."/>
            <person name="Ni X."/>
            <person name="Tian J."/>
            <person name="Zhou Y."/>
            <person name="Sheng Y."/>
            <person name="Liu T."/>
            <person name="Pan Y."/>
            <person name="Xia L."/>
            <person name="Li J."/>
            <person name="Zhao F."/>
            <person name="Cao W."/>
        </authorList>
    </citation>
    <scope>NUCLEOTIDE SEQUENCE</scope>
    <source>
        <strain evidence="1">Hyas-2018</strain>
    </source>
</reference>
<organism evidence="1 2">
    <name type="scientific">Hyalomma asiaticum</name>
    <name type="common">Tick</name>
    <dbReference type="NCBI Taxonomy" id="266040"/>
    <lineage>
        <taxon>Eukaryota</taxon>
        <taxon>Metazoa</taxon>
        <taxon>Ecdysozoa</taxon>
        <taxon>Arthropoda</taxon>
        <taxon>Chelicerata</taxon>
        <taxon>Arachnida</taxon>
        <taxon>Acari</taxon>
        <taxon>Parasitiformes</taxon>
        <taxon>Ixodida</taxon>
        <taxon>Ixodoidea</taxon>
        <taxon>Ixodidae</taxon>
        <taxon>Hyalomminae</taxon>
        <taxon>Hyalomma</taxon>
    </lineage>
</organism>
<dbReference type="EMBL" id="CM023485">
    <property type="protein sequence ID" value="KAH6930179.1"/>
    <property type="molecule type" value="Genomic_DNA"/>
</dbReference>
<protein>
    <submittedName>
        <fullName evidence="1">Uncharacterized protein</fullName>
    </submittedName>
</protein>